<dbReference type="Proteomes" id="UP000051574">
    <property type="component" value="Unassembled WGS sequence"/>
</dbReference>
<sequence length="247" mass="28679">MSMSCVINPRDVLEYLNELGYQNITADQLKEFIRDLKKLIKYDQRIEEEEKENIENVQPQRKQREEDIFASLYDTGTASSKAKEIPKKEKIISVQIKRPITGKCMQHKSSSKVDMLPHSSRSTNEMSYSGYSNEYTGSIDKKTNEIVERPLSQKTKSGANVDRISTQTIKVKASFIRPRLPVKPCKSDPVALYHQYQAEWKRQKIPGENNHSNLRWVIREKMLGNPEIVPKTSSMDRLRSKKLYNRV</sequence>
<dbReference type="InterPro" id="IPR052319">
    <property type="entry name" value="Centriolar_ciliogenesis_assoc"/>
</dbReference>
<dbReference type="PANTHER" id="PTHR34174:SF1">
    <property type="entry name" value="CENTRIOLAR AND CILIOGENESIS-ASSOCIATED PROTEIN HYLS1"/>
    <property type="match status" value="1"/>
</dbReference>
<dbReference type="AlphaFoldDB" id="A0A0T6AXV4"/>
<evidence type="ECO:0000256" key="6">
    <source>
        <dbReference type="ARBA" id="ARBA00023212"/>
    </source>
</evidence>
<reference evidence="10 11" key="1">
    <citation type="submission" date="2015-09" db="EMBL/GenBank/DDBJ databases">
        <title>Draft genome of the scarab beetle Oryctes borbonicus.</title>
        <authorList>
            <person name="Meyer J.M."/>
            <person name="Markov G.V."/>
            <person name="Baskaran P."/>
            <person name="Herrmann M."/>
            <person name="Sommer R.J."/>
            <person name="Roedelsperger C."/>
        </authorList>
    </citation>
    <scope>NUCLEOTIDE SEQUENCE [LARGE SCALE GENOMIC DNA]</scope>
    <source>
        <strain evidence="10">OB123</strain>
        <tissue evidence="10">Whole animal</tissue>
    </source>
</reference>
<evidence type="ECO:0000256" key="8">
    <source>
        <dbReference type="SAM" id="MobiDB-lite"/>
    </source>
</evidence>
<gene>
    <name evidence="10" type="ORF">AMK59_6417</name>
</gene>
<evidence type="ECO:0000256" key="1">
    <source>
        <dbReference type="ARBA" id="ARBA00004114"/>
    </source>
</evidence>
<keyword evidence="4" id="KW-0963">Cytoplasm</keyword>
<evidence type="ECO:0000259" key="9">
    <source>
        <dbReference type="Pfam" id="PF15311"/>
    </source>
</evidence>
<accession>A0A0T6AXV4</accession>
<keyword evidence="11" id="KW-1185">Reference proteome</keyword>
<dbReference type="GO" id="GO:0005814">
    <property type="term" value="C:centriole"/>
    <property type="evidence" value="ECO:0007669"/>
    <property type="project" value="UniProtKB-SubCell"/>
</dbReference>
<dbReference type="InterPro" id="IPR027918">
    <property type="entry name" value="HYLS1_C_dom"/>
</dbReference>
<keyword evidence="6" id="KW-0206">Cytoskeleton</keyword>
<keyword evidence="5" id="KW-0970">Cilium biogenesis/degradation</keyword>
<evidence type="ECO:0000256" key="2">
    <source>
        <dbReference type="ARBA" id="ARBA00004138"/>
    </source>
</evidence>
<feature type="region of interest" description="Disordered" evidence="8">
    <location>
        <begin position="106"/>
        <end position="135"/>
    </location>
</feature>
<evidence type="ECO:0000313" key="10">
    <source>
        <dbReference type="EMBL" id="KRT79431.1"/>
    </source>
</evidence>
<evidence type="ECO:0000313" key="11">
    <source>
        <dbReference type="Proteomes" id="UP000051574"/>
    </source>
</evidence>
<dbReference type="GO" id="GO:0097730">
    <property type="term" value="C:non-motile cilium"/>
    <property type="evidence" value="ECO:0007669"/>
    <property type="project" value="TreeGrafter"/>
</dbReference>
<dbReference type="GO" id="GO:0060271">
    <property type="term" value="P:cilium assembly"/>
    <property type="evidence" value="ECO:0007669"/>
    <property type="project" value="TreeGrafter"/>
</dbReference>
<evidence type="ECO:0000256" key="4">
    <source>
        <dbReference type="ARBA" id="ARBA00022490"/>
    </source>
</evidence>
<dbReference type="PANTHER" id="PTHR34174">
    <property type="entry name" value="HYDROLETHALUS SYNDROME PROTEIN 1"/>
    <property type="match status" value="1"/>
</dbReference>
<feature type="compositionally biased region" description="Polar residues" evidence="8">
    <location>
        <begin position="119"/>
        <end position="135"/>
    </location>
</feature>
<protein>
    <recommendedName>
        <fullName evidence="9">Centriolar and ciliogenesis-associated protein HYLS1 C-terminal domain-containing protein</fullName>
    </recommendedName>
</protein>
<dbReference type="EMBL" id="LJIG01022652">
    <property type="protein sequence ID" value="KRT79431.1"/>
    <property type="molecule type" value="Genomic_DNA"/>
</dbReference>
<name>A0A0T6AXV4_9SCAR</name>
<proteinExistence type="inferred from homology"/>
<comment type="caution">
    <text evidence="10">The sequence shown here is derived from an EMBL/GenBank/DDBJ whole genome shotgun (WGS) entry which is preliminary data.</text>
</comment>
<feature type="domain" description="Centriolar and ciliogenesis-associated protein HYLS1 C-terminal" evidence="9">
    <location>
        <begin position="184"/>
        <end position="233"/>
    </location>
</feature>
<evidence type="ECO:0000256" key="7">
    <source>
        <dbReference type="ARBA" id="ARBA00023273"/>
    </source>
</evidence>
<dbReference type="OrthoDB" id="6343432at2759"/>
<dbReference type="Pfam" id="PF15311">
    <property type="entry name" value="HYLS1_C"/>
    <property type="match status" value="1"/>
</dbReference>
<evidence type="ECO:0000256" key="3">
    <source>
        <dbReference type="ARBA" id="ARBA00010091"/>
    </source>
</evidence>
<comment type="similarity">
    <text evidence="3">Belongs to the HYLS1 family.</text>
</comment>
<keyword evidence="7" id="KW-0966">Cell projection</keyword>
<evidence type="ECO:0000256" key="5">
    <source>
        <dbReference type="ARBA" id="ARBA00022794"/>
    </source>
</evidence>
<comment type="subcellular location">
    <subcellularLocation>
        <location evidence="2">Cell projection</location>
        <location evidence="2">Cilium</location>
    </subcellularLocation>
    <subcellularLocation>
        <location evidence="1">Cytoplasm</location>
        <location evidence="1">Cytoskeleton</location>
        <location evidence="1">Microtubule organizing center</location>
        <location evidence="1">Centrosome</location>
        <location evidence="1">Centriole</location>
    </subcellularLocation>
</comment>
<organism evidence="10 11">
    <name type="scientific">Oryctes borbonicus</name>
    <dbReference type="NCBI Taxonomy" id="1629725"/>
    <lineage>
        <taxon>Eukaryota</taxon>
        <taxon>Metazoa</taxon>
        <taxon>Ecdysozoa</taxon>
        <taxon>Arthropoda</taxon>
        <taxon>Hexapoda</taxon>
        <taxon>Insecta</taxon>
        <taxon>Pterygota</taxon>
        <taxon>Neoptera</taxon>
        <taxon>Endopterygota</taxon>
        <taxon>Coleoptera</taxon>
        <taxon>Polyphaga</taxon>
        <taxon>Scarabaeiformia</taxon>
        <taxon>Scarabaeidae</taxon>
        <taxon>Dynastinae</taxon>
        <taxon>Oryctes</taxon>
    </lineage>
</organism>